<evidence type="ECO:0000256" key="5">
    <source>
        <dbReference type="RuleBase" id="RU368084"/>
    </source>
</evidence>
<evidence type="ECO:0000256" key="1">
    <source>
        <dbReference type="ARBA" id="ARBA00004123"/>
    </source>
</evidence>
<comment type="subcellular location">
    <subcellularLocation>
        <location evidence="1 5">Nucleus</location>
    </subcellularLocation>
</comment>
<dbReference type="GO" id="GO:0005664">
    <property type="term" value="C:nuclear origin of replication recognition complex"/>
    <property type="evidence" value="ECO:0007669"/>
    <property type="project" value="UniProtKB-UniRule"/>
</dbReference>
<evidence type="ECO:0000313" key="10">
    <source>
        <dbReference type="Proteomes" id="UP001341281"/>
    </source>
</evidence>
<evidence type="ECO:0000313" key="9">
    <source>
        <dbReference type="EMBL" id="WVZ57477.1"/>
    </source>
</evidence>
<accession>A0AAQ3WC66</accession>
<evidence type="ECO:0000256" key="6">
    <source>
        <dbReference type="SAM" id="MobiDB-lite"/>
    </source>
</evidence>
<evidence type="ECO:0000259" key="7">
    <source>
        <dbReference type="Pfam" id="PF04084"/>
    </source>
</evidence>
<evidence type="ECO:0000256" key="2">
    <source>
        <dbReference type="ARBA" id="ARBA00007421"/>
    </source>
</evidence>
<dbReference type="Pfam" id="PF24882">
    <property type="entry name" value="WHD_ORC2"/>
    <property type="match status" value="1"/>
</dbReference>
<dbReference type="InterPro" id="IPR007220">
    <property type="entry name" value="ORC2"/>
</dbReference>
<gene>
    <name evidence="9" type="ORF">U9M48_007858</name>
</gene>
<protein>
    <recommendedName>
        <fullName evidence="5">Origin recognition complex subunit 2</fullName>
    </recommendedName>
</protein>
<dbReference type="GO" id="GO:0003688">
    <property type="term" value="F:DNA replication origin binding"/>
    <property type="evidence" value="ECO:0007669"/>
    <property type="project" value="UniProtKB-UniRule"/>
</dbReference>
<proteinExistence type="inferred from homology"/>
<feature type="domain" description="Origin recognition complex subunit 2 winged-helix" evidence="8">
    <location>
        <begin position="303"/>
        <end position="362"/>
    </location>
</feature>
<feature type="domain" description="Origin recognition complex subunit 2 RecA-like" evidence="7">
    <location>
        <begin position="77"/>
        <end position="248"/>
    </location>
</feature>
<keyword evidence="3 5" id="KW-0235">DNA replication</keyword>
<feature type="compositionally biased region" description="Low complexity" evidence="6">
    <location>
        <begin position="1"/>
        <end position="15"/>
    </location>
</feature>
<dbReference type="PANTHER" id="PTHR14052">
    <property type="entry name" value="ORIGIN RECOGNITION COMPLEX SUBUNIT 2"/>
    <property type="match status" value="1"/>
</dbReference>
<dbReference type="EMBL" id="CP144746">
    <property type="protein sequence ID" value="WVZ57477.1"/>
    <property type="molecule type" value="Genomic_DNA"/>
</dbReference>
<evidence type="ECO:0000256" key="3">
    <source>
        <dbReference type="ARBA" id="ARBA00022705"/>
    </source>
</evidence>
<keyword evidence="4 5" id="KW-0539">Nucleus</keyword>
<keyword evidence="10" id="KW-1185">Reference proteome</keyword>
<dbReference type="Proteomes" id="UP001341281">
    <property type="component" value="Chromosome 02"/>
</dbReference>
<evidence type="ECO:0000256" key="4">
    <source>
        <dbReference type="ARBA" id="ARBA00023242"/>
    </source>
</evidence>
<comment type="function">
    <text evidence="5">Component of the origin recognition complex (ORC) that binds origins of replication. DNA-binding is ATP-dependent. ORC is required to assemble the pre-replication complex necessary to initiate DNA replication.</text>
</comment>
<feature type="compositionally biased region" description="Basic and acidic residues" evidence="6">
    <location>
        <begin position="410"/>
        <end position="422"/>
    </location>
</feature>
<organism evidence="9 10">
    <name type="scientific">Paspalum notatum var. saurae</name>
    <dbReference type="NCBI Taxonomy" id="547442"/>
    <lineage>
        <taxon>Eukaryota</taxon>
        <taxon>Viridiplantae</taxon>
        <taxon>Streptophyta</taxon>
        <taxon>Embryophyta</taxon>
        <taxon>Tracheophyta</taxon>
        <taxon>Spermatophyta</taxon>
        <taxon>Magnoliopsida</taxon>
        <taxon>Liliopsida</taxon>
        <taxon>Poales</taxon>
        <taxon>Poaceae</taxon>
        <taxon>PACMAD clade</taxon>
        <taxon>Panicoideae</taxon>
        <taxon>Andropogonodae</taxon>
        <taxon>Paspaleae</taxon>
        <taxon>Paspalinae</taxon>
        <taxon>Paspalum</taxon>
    </lineage>
</organism>
<evidence type="ECO:0000259" key="8">
    <source>
        <dbReference type="Pfam" id="PF24882"/>
    </source>
</evidence>
<feature type="region of interest" description="Disordered" evidence="6">
    <location>
        <begin position="403"/>
        <end position="422"/>
    </location>
</feature>
<dbReference type="InterPro" id="IPR056772">
    <property type="entry name" value="RecA-like_ORC2"/>
</dbReference>
<dbReference type="InterPro" id="IPR056773">
    <property type="entry name" value="WHD_ORC2"/>
</dbReference>
<comment type="subunit">
    <text evidence="5">Component of the origin recognition complex (ORC).</text>
</comment>
<dbReference type="PANTHER" id="PTHR14052:SF0">
    <property type="entry name" value="ORIGIN RECOGNITION COMPLEX SUBUNIT 2"/>
    <property type="match status" value="1"/>
</dbReference>
<name>A0AAQ3WC66_PASNO</name>
<comment type="similarity">
    <text evidence="2 5">Belongs to the ORC2 family.</text>
</comment>
<dbReference type="GO" id="GO:0006260">
    <property type="term" value="P:DNA replication"/>
    <property type="evidence" value="ECO:0007669"/>
    <property type="project" value="UniProtKB-UniRule"/>
</dbReference>
<reference evidence="9 10" key="1">
    <citation type="submission" date="2024-02" db="EMBL/GenBank/DDBJ databases">
        <title>High-quality chromosome-scale genome assembly of Pensacola bahiagrass (Paspalum notatum Flugge var. saurae).</title>
        <authorList>
            <person name="Vega J.M."/>
            <person name="Podio M."/>
            <person name="Orjuela J."/>
            <person name="Siena L.A."/>
            <person name="Pessino S.C."/>
            <person name="Combes M.C."/>
            <person name="Mariac C."/>
            <person name="Albertini E."/>
            <person name="Pupilli F."/>
            <person name="Ortiz J.P.A."/>
            <person name="Leblanc O."/>
        </authorList>
    </citation>
    <scope>NUCLEOTIDE SEQUENCE [LARGE SCALE GENOMIC DNA]</scope>
    <source>
        <strain evidence="9">R1</strain>
        <tissue evidence="9">Leaf</tissue>
    </source>
</reference>
<dbReference type="Pfam" id="PF04084">
    <property type="entry name" value="RecA-like_ORC2"/>
    <property type="match status" value="1"/>
</dbReference>
<sequence length="434" mass="48456">MAPRGGRAAAGASSGSEDEEEDVGFSRSYFLAKEKEPSSGKKRARAATGKLSDLNLVDEQVLRASLAEIPPKHEEEVEALTRSYKDQYCNWLFELRCGFSLLMYGFGSKKWLLEDFASTTLIDFTVIVINGYLPSVNLKQVIATIAEMFWDQIKAKRKRQPGTRSQLSQPFPSQSTDDIISFLKHQTSDDVDDRVCLLIHNIDGPALRDAESQQCLAQVSLCPQVRVIASIDHDKKMVHTQFKWSWYHVPTFAPYKVKGVFYPLILASGDHAQTTKSALVVLQSLTPNAQSVFRVLAEYPLANEKEEGMPVSSLYTKCRERFLVSSQVTLNSHLTEFKDHDLVKIRKHSDGQDCLRIPLGSDAMEKLLQELCTVQATSYMKLKLVGVTDFAVRCSVSLGEPLGKVPHPASRTEPRSISDKPVKSQITVVISTKE</sequence>
<dbReference type="AlphaFoldDB" id="A0AAQ3WC66"/>
<feature type="region of interest" description="Disordered" evidence="6">
    <location>
        <begin position="1"/>
        <end position="23"/>
    </location>
</feature>